<evidence type="ECO:0000313" key="2">
    <source>
        <dbReference type="EnsemblMetazoa" id="GAUT003850-PA"/>
    </source>
</evidence>
<dbReference type="VEuPathDB" id="VectorBase:GAUT003850"/>
<accession>A0A1A9UG95</accession>
<feature type="transmembrane region" description="Helical" evidence="1">
    <location>
        <begin position="52"/>
        <end position="73"/>
    </location>
</feature>
<keyword evidence="1" id="KW-0472">Membrane</keyword>
<dbReference type="EnsemblMetazoa" id="GAUT003850-RA">
    <property type="protein sequence ID" value="GAUT003850-PA"/>
    <property type="gene ID" value="GAUT003850"/>
</dbReference>
<organism evidence="2 3">
    <name type="scientific">Glossina austeni</name>
    <name type="common">Savannah tsetse fly</name>
    <dbReference type="NCBI Taxonomy" id="7395"/>
    <lineage>
        <taxon>Eukaryota</taxon>
        <taxon>Metazoa</taxon>
        <taxon>Ecdysozoa</taxon>
        <taxon>Arthropoda</taxon>
        <taxon>Hexapoda</taxon>
        <taxon>Insecta</taxon>
        <taxon>Pterygota</taxon>
        <taxon>Neoptera</taxon>
        <taxon>Endopterygota</taxon>
        <taxon>Diptera</taxon>
        <taxon>Brachycera</taxon>
        <taxon>Muscomorpha</taxon>
        <taxon>Hippoboscoidea</taxon>
        <taxon>Glossinidae</taxon>
        <taxon>Glossina</taxon>
    </lineage>
</organism>
<keyword evidence="1" id="KW-0812">Transmembrane</keyword>
<name>A0A1A9UG95_GLOAU</name>
<reference evidence="2" key="1">
    <citation type="submission" date="2020-05" db="UniProtKB">
        <authorList>
            <consortium name="EnsemblMetazoa"/>
        </authorList>
    </citation>
    <scope>IDENTIFICATION</scope>
    <source>
        <strain evidence="2">TTRI</strain>
    </source>
</reference>
<protein>
    <submittedName>
        <fullName evidence="2">Uncharacterized protein</fullName>
    </submittedName>
</protein>
<proteinExistence type="predicted"/>
<evidence type="ECO:0000256" key="1">
    <source>
        <dbReference type="SAM" id="Phobius"/>
    </source>
</evidence>
<sequence length="121" mass="13506">MKIIDCLLELLDYGKANCYLFGLALHFTFVQKLPFTKTDLGSSITWDDLNSGWIATFTAALLFNLCNVVGVIASGIVRNRVRCVSGCGRERTRCPACVVQTGYEIKLIPCAIIEIVRWMKL</sequence>
<dbReference type="AlphaFoldDB" id="A0A1A9UG95"/>
<keyword evidence="3" id="KW-1185">Reference proteome</keyword>
<keyword evidence="1" id="KW-1133">Transmembrane helix</keyword>
<evidence type="ECO:0000313" key="3">
    <source>
        <dbReference type="Proteomes" id="UP000078200"/>
    </source>
</evidence>
<dbReference type="Proteomes" id="UP000078200">
    <property type="component" value="Unassembled WGS sequence"/>
</dbReference>